<dbReference type="Pfam" id="PF25885">
    <property type="entry name" value="HH_EMRA"/>
    <property type="match status" value="1"/>
</dbReference>
<proteinExistence type="predicted"/>
<dbReference type="EMBL" id="CABFVA020000078">
    <property type="protein sequence ID" value="VVM06966.1"/>
    <property type="molecule type" value="Genomic_DNA"/>
</dbReference>
<dbReference type="GO" id="GO:0055085">
    <property type="term" value="P:transmembrane transport"/>
    <property type="evidence" value="ECO:0007669"/>
    <property type="project" value="InterPro"/>
</dbReference>
<feature type="domain" description="Multidrug export protein EmrA/FarA alpha-helical hairpin" evidence="4">
    <location>
        <begin position="146"/>
        <end position="263"/>
    </location>
</feature>
<dbReference type="PANTHER" id="PTHR30386">
    <property type="entry name" value="MEMBRANE FUSION SUBUNIT OF EMRAB-TOLC MULTIDRUG EFFLUX PUMP"/>
    <property type="match status" value="1"/>
</dbReference>
<dbReference type="Proteomes" id="UP000334923">
    <property type="component" value="Unassembled WGS sequence"/>
</dbReference>
<dbReference type="Gene3D" id="2.40.30.170">
    <property type="match status" value="1"/>
</dbReference>
<dbReference type="InterPro" id="IPR050739">
    <property type="entry name" value="MFP"/>
</dbReference>
<reference evidence="5 6" key="1">
    <citation type="submission" date="2019-09" db="EMBL/GenBank/DDBJ databases">
        <authorList>
            <person name="Cremers G."/>
        </authorList>
    </citation>
    <scope>NUCLEOTIDE SEQUENCE [LARGE SCALE GENOMIC DNA]</scope>
    <source>
        <strain evidence="5">4A</strain>
    </source>
</reference>
<keyword evidence="3" id="KW-0472">Membrane</keyword>
<evidence type="ECO:0000256" key="2">
    <source>
        <dbReference type="SAM" id="MobiDB-lite"/>
    </source>
</evidence>
<dbReference type="GO" id="GO:0030313">
    <property type="term" value="C:cell envelope"/>
    <property type="evidence" value="ECO:0007669"/>
    <property type="project" value="UniProtKB-SubCell"/>
</dbReference>
<evidence type="ECO:0000256" key="1">
    <source>
        <dbReference type="ARBA" id="ARBA00004196"/>
    </source>
</evidence>
<keyword evidence="6" id="KW-1185">Reference proteome</keyword>
<keyword evidence="3" id="KW-1133">Transmembrane helix</keyword>
<feature type="region of interest" description="Disordered" evidence="2">
    <location>
        <begin position="1"/>
        <end position="38"/>
    </location>
</feature>
<gene>
    <name evidence="5" type="primary">emrA</name>
    <name evidence="5" type="ORF">MAMT_01473</name>
</gene>
<dbReference type="RefSeq" id="WP_142660312.1">
    <property type="nucleotide sequence ID" value="NZ_CABFVA020000078.1"/>
</dbReference>
<comment type="subcellular location">
    <subcellularLocation>
        <location evidence="1">Cell envelope</location>
    </subcellularLocation>
</comment>
<feature type="region of interest" description="Disordered" evidence="2">
    <location>
        <begin position="440"/>
        <end position="462"/>
    </location>
</feature>
<dbReference type="Gene3D" id="2.40.50.100">
    <property type="match status" value="1"/>
</dbReference>
<dbReference type="InterPro" id="IPR058633">
    <property type="entry name" value="EmrA/FarA_HH"/>
</dbReference>
<accession>A0A5E6MF23</accession>
<evidence type="ECO:0000313" key="5">
    <source>
        <dbReference type="EMBL" id="VVM06966.1"/>
    </source>
</evidence>
<dbReference type="AlphaFoldDB" id="A0A5E6MF23"/>
<evidence type="ECO:0000259" key="4">
    <source>
        <dbReference type="Pfam" id="PF25885"/>
    </source>
</evidence>
<dbReference type="OrthoDB" id="9811754at2"/>
<dbReference type="PANTHER" id="PTHR30386:SF19">
    <property type="entry name" value="MULTIDRUG EXPORT PROTEIN EMRA-RELATED"/>
    <property type="match status" value="1"/>
</dbReference>
<sequence>MREEEREEWFSEPTGGEGSPVGDLLGEPPRARKPIHPRSRFRRLTARLWSRMTRRFRSGSRPPEEDEGIPGRKLGRAIVFFLVLLVFLFWFVFIRGWVVTNDAYVTGNVAPVKSQVAGTVVEVCVENTERVEKGQVLVRLDGLKSRVALQKAEADLAATVRRVEALFSQVARLRHRIGEQKAALGRYRYDLGLYRGGTTSGVISEQQSIDAQWKVQESEQAIAALEAELRGSEALVQGTTVATNPMVQEAAQRVRDAWLDWYRRRIPAPVSGYVARRSVQPGDQITPEKLLMSVVPLGYVWVVANFRERELGEMRPGQPVVLKADLYGWGTRYHGVVEGLEPGSGSVFSLLPPDNATGNYVHIVERVPVRIRLDPKELARRPLVLGLTMVTRVHVAERGNSIRDPITRIPSKAREADYQSFLYLRELDAIEGRIRSIIEQNSNRNGDAPSATGARPPQGRAP</sequence>
<protein>
    <submittedName>
        <fullName evidence="5">Multidrug export protein EmrA</fullName>
    </submittedName>
</protein>
<keyword evidence="3" id="KW-0812">Transmembrane</keyword>
<dbReference type="SUPFAM" id="SSF111369">
    <property type="entry name" value="HlyD-like secretion proteins"/>
    <property type="match status" value="2"/>
</dbReference>
<name>A0A5E6MF23_9BACT</name>
<evidence type="ECO:0000256" key="3">
    <source>
        <dbReference type="SAM" id="Phobius"/>
    </source>
</evidence>
<evidence type="ECO:0000313" key="6">
    <source>
        <dbReference type="Proteomes" id="UP000334923"/>
    </source>
</evidence>
<feature type="transmembrane region" description="Helical" evidence="3">
    <location>
        <begin position="77"/>
        <end position="98"/>
    </location>
</feature>
<organism evidence="5 6">
    <name type="scientific">Methylacidimicrobium tartarophylax</name>
    <dbReference type="NCBI Taxonomy" id="1041768"/>
    <lineage>
        <taxon>Bacteria</taxon>
        <taxon>Pseudomonadati</taxon>
        <taxon>Verrucomicrobiota</taxon>
        <taxon>Methylacidimicrobium</taxon>
    </lineage>
</organism>